<accession>A0A833LXJ9</accession>
<evidence type="ECO:0000259" key="3">
    <source>
        <dbReference type="SMART" id="SM00331"/>
    </source>
</evidence>
<dbReference type="Pfam" id="PF07228">
    <property type="entry name" value="SpoIIE"/>
    <property type="match status" value="1"/>
</dbReference>
<proteinExistence type="predicted"/>
<dbReference type="SUPFAM" id="SSF55781">
    <property type="entry name" value="GAF domain-like"/>
    <property type="match status" value="1"/>
</dbReference>
<dbReference type="PANTHER" id="PTHR43156">
    <property type="entry name" value="STAGE II SPORULATION PROTEIN E-RELATED"/>
    <property type="match status" value="1"/>
</dbReference>
<dbReference type="Gene3D" id="3.60.40.10">
    <property type="entry name" value="PPM-type phosphatase domain"/>
    <property type="match status" value="1"/>
</dbReference>
<evidence type="ECO:0000313" key="4">
    <source>
        <dbReference type="EMBL" id="KAB2931030.1"/>
    </source>
</evidence>
<dbReference type="GO" id="GO:0016791">
    <property type="term" value="F:phosphatase activity"/>
    <property type="evidence" value="ECO:0007669"/>
    <property type="project" value="TreeGrafter"/>
</dbReference>
<sequence length="425" mass="47217">MRTMEPIDLLQEENRRLKSLTESFYLLNSSLDLQTVLHNTLTQATELMNAEIGSIALLNDERTHLVFVESTDKKFSLLKQLQVPITKGIAGAVAMSGRSERIADIRNDPRYYGKVDQTLGHATYSYLCVPLIVNGEIIGTAQLLNRKDGQVFTEEDERLMEGFARQASLAIQNARMHAIMLKQKAIESELSVCSEIQQKLFPDAPPQLPDYEIYGESTPCREVGGDYYGYYKRPDGTIDFILADVSGKGLSAALLVSEFHTGIRMLDALSDDLATAVNILNRHLVETIVIGRFIGIFLLRLFPDTGRAQYILAGTPPPYLYKADGSVLEFETTGPVLGLKGANYRANEIEIGRGDLLLAVSDGYTEAMNPADDLFGEDRLKAIGVEWFRSPVSQIAVETNRLVDAFREGRAANDDATMMIIRRLP</sequence>
<dbReference type="InterPro" id="IPR029016">
    <property type="entry name" value="GAF-like_dom_sf"/>
</dbReference>
<dbReference type="PANTHER" id="PTHR43156:SF2">
    <property type="entry name" value="STAGE II SPORULATION PROTEIN E"/>
    <property type="match status" value="1"/>
</dbReference>
<dbReference type="SMART" id="SM00065">
    <property type="entry name" value="GAF"/>
    <property type="match status" value="1"/>
</dbReference>
<protein>
    <submittedName>
        <fullName evidence="4">SpoIIE family protein phosphatase</fullName>
    </submittedName>
</protein>
<organism evidence="4 5">
    <name type="scientific">Leptonema illini</name>
    <dbReference type="NCBI Taxonomy" id="183"/>
    <lineage>
        <taxon>Bacteria</taxon>
        <taxon>Pseudomonadati</taxon>
        <taxon>Spirochaetota</taxon>
        <taxon>Spirochaetia</taxon>
        <taxon>Leptospirales</taxon>
        <taxon>Leptospiraceae</taxon>
        <taxon>Leptonema</taxon>
    </lineage>
</organism>
<dbReference type="SMART" id="SM00331">
    <property type="entry name" value="PP2C_SIG"/>
    <property type="match status" value="1"/>
</dbReference>
<dbReference type="InterPro" id="IPR001932">
    <property type="entry name" value="PPM-type_phosphatase-like_dom"/>
</dbReference>
<dbReference type="Gene3D" id="3.30.450.40">
    <property type="match status" value="1"/>
</dbReference>
<reference evidence="4 5" key="1">
    <citation type="submission" date="2019-10" db="EMBL/GenBank/DDBJ databases">
        <title>Extracellular Electron Transfer in a Candidatus Methanoperedens spp. Enrichment Culture.</title>
        <authorList>
            <person name="Berger S."/>
            <person name="Rangel Shaw D."/>
            <person name="Berben T."/>
            <person name="In 'T Zandt M."/>
            <person name="Frank J."/>
            <person name="Reimann J."/>
            <person name="Jetten M.S.M."/>
            <person name="Welte C.U."/>
        </authorList>
    </citation>
    <scope>NUCLEOTIDE SEQUENCE [LARGE SCALE GENOMIC DNA]</scope>
    <source>
        <strain evidence="4">SB12</strain>
    </source>
</reference>
<dbReference type="Proteomes" id="UP000460298">
    <property type="component" value="Unassembled WGS sequence"/>
</dbReference>
<name>A0A833LXJ9_9LEPT</name>
<evidence type="ECO:0000313" key="5">
    <source>
        <dbReference type="Proteomes" id="UP000460298"/>
    </source>
</evidence>
<dbReference type="InterPro" id="IPR036457">
    <property type="entry name" value="PPM-type-like_dom_sf"/>
</dbReference>
<feature type="domain" description="GAF" evidence="2">
    <location>
        <begin position="32"/>
        <end position="181"/>
    </location>
</feature>
<dbReference type="EMBL" id="WBUI01000016">
    <property type="protein sequence ID" value="KAB2931030.1"/>
    <property type="molecule type" value="Genomic_DNA"/>
</dbReference>
<dbReference type="AlphaFoldDB" id="A0A833LXJ9"/>
<gene>
    <name evidence="4" type="ORF">F9K24_15160</name>
</gene>
<dbReference type="InterPro" id="IPR052016">
    <property type="entry name" value="Bact_Sigma-Reg"/>
</dbReference>
<comment type="caution">
    <text evidence="4">The sequence shown here is derived from an EMBL/GenBank/DDBJ whole genome shotgun (WGS) entry which is preliminary data.</text>
</comment>
<keyword evidence="1" id="KW-0378">Hydrolase</keyword>
<feature type="domain" description="PPM-type phosphatase" evidence="3">
    <location>
        <begin position="208"/>
        <end position="423"/>
    </location>
</feature>
<evidence type="ECO:0000256" key="1">
    <source>
        <dbReference type="ARBA" id="ARBA00022801"/>
    </source>
</evidence>
<dbReference type="InterPro" id="IPR003018">
    <property type="entry name" value="GAF"/>
</dbReference>
<dbReference type="Pfam" id="PF01590">
    <property type="entry name" value="GAF"/>
    <property type="match status" value="1"/>
</dbReference>
<evidence type="ECO:0000259" key="2">
    <source>
        <dbReference type="SMART" id="SM00065"/>
    </source>
</evidence>